<organism evidence="2 3">
    <name type="scientific">Fretibacterium fastidiosum</name>
    <dbReference type="NCBI Taxonomy" id="651822"/>
    <lineage>
        <taxon>Bacteria</taxon>
        <taxon>Thermotogati</taxon>
        <taxon>Synergistota</taxon>
        <taxon>Synergistia</taxon>
        <taxon>Synergistales</taxon>
        <taxon>Aminobacteriaceae</taxon>
        <taxon>Fretibacterium</taxon>
    </lineage>
</organism>
<feature type="domain" description="Carboxymuconolactone decarboxylase-like" evidence="1">
    <location>
        <begin position="22"/>
        <end position="104"/>
    </location>
</feature>
<sequence length="112" mass="11725">MDFKQQARDGKELMGKLAQAAPEVVGAFRSLNEVAHKERALDAKTKELIALALGVQARCIPCITAHAQGALSAGATREEVVEALEVTITMGGGPSAAHSAIALEAFDQLSKK</sequence>
<proteinExistence type="predicted"/>
<dbReference type="InterPro" id="IPR003779">
    <property type="entry name" value="CMD-like"/>
</dbReference>
<dbReference type="AlphaFoldDB" id="A0AB94IZ51"/>
<dbReference type="PANTHER" id="PTHR33930">
    <property type="entry name" value="ALKYL HYDROPEROXIDE REDUCTASE AHPD"/>
    <property type="match status" value="1"/>
</dbReference>
<evidence type="ECO:0000313" key="2">
    <source>
        <dbReference type="EMBL" id="CBL28987.1"/>
    </source>
</evidence>
<keyword evidence="3" id="KW-1185">Reference proteome</keyword>
<dbReference type="RefSeq" id="WP_015557133.1">
    <property type="nucleotide sequence ID" value="NC_021038.1"/>
</dbReference>
<dbReference type="EMBL" id="FP929056">
    <property type="protein sequence ID" value="CBL28987.1"/>
    <property type="molecule type" value="Genomic_DNA"/>
</dbReference>
<dbReference type="InterPro" id="IPR029032">
    <property type="entry name" value="AhpD-like"/>
</dbReference>
<dbReference type="NCBIfam" id="TIGR00778">
    <property type="entry name" value="ahpD_dom"/>
    <property type="match status" value="1"/>
</dbReference>
<gene>
    <name evidence="2" type="ORF">SY1_23280</name>
</gene>
<protein>
    <submittedName>
        <fullName evidence="2">Alkylhydroperoxidase AhpD family core domain</fullName>
    </submittedName>
</protein>
<reference evidence="3" key="1">
    <citation type="submission" date="2010-03" db="EMBL/GenBank/DDBJ databases">
        <title>The genome sequence of Synergistetes sp. SGP1.</title>
        <authorList>
            <consortium name="metaHIT consortium -- http://www.metahit.eu/"/>
            <person name="Pajon A."/>
            <person name="Turner K."/>
            <person name="Parkhill J."/>
            <person name="Wade W."/>
            <person name="Vartoukian S."/>
        </authorList>
    </citation>
    <scope>NUCLEOTIDE SEQUENCE [LARGE SCALE GENOMIC DNA]</scope>
    <source>
        <strain evidence="3">SGP1</strain>
    </source>
</reference>
<reference evidence="2 3" key="2">
    <citation type="submission" date="2010-03" db="EMBL/GenBank/DDBJ databases">
        <authorList>
            <person name="Pajon A."/>
        </authorList>
    </citation>
    <scope>NUCLEOTIDE SEQUENCE [LARGE SCALE GENOMIC DNA]</scope>
    <source>
        <strain evidence="2 3">SGP1</strain>
    </source>
</reference>
<dbReference type="Pfam" id="PF02627">
    <property type="entry name" value="CMD"/>
    <property type="match status" value="1"/>
</dbReference>
<dbReference type="Gene3D" id="1.20.1290.10">
    <property type="entry name" value="AhpD-like"/>
    <property type="match status" value="1"/>
</dbReference>
<dbReference type="PANTHER" id="PTHR33930:SF2">
    <property type="entry name" value="BLR3452 PROTEIN"/>
    <property type="match status" value="1"/>
</dbReference>
<dbReference type="KEGG" id="sbr:SY1_23280"/>
<dbReference type="InterPro" id="IPR004675">
    <property type="entry name" value="AhpD_core"/>
</dbReference>
<dbReference type="Proteomes" id="UP000008957">
    <property type="component" value="Chromosome"/>
</dbReference>
<dbReference type="GO" id="GO:0051920">
    <property type="term" value="F:peroxiredoxin activity"/>
    <property type="evidence" value="ECO:0007669"/>
    <property type="project" value="InterPro"/>
</dbReference>
<evidence type="ECO:0000259" key="1">
    <source>
        <dbReference type="Pfam" id="PF02627"/>
    </source>
</evidence>
<dbReference type="SUPFAM" id="SSF69118">
    <property type="entry name" value="AhpD-like"/>
    <property type="match status" value="1"/>
</dbReference>
<name>A0AB94IZ51_9BACT</name>
<evidence type="ECO:0000313" key="3">
    <source>
        <dbReference type="Proteomes" id="UP000008957"/>
    </source>
</evidence>
<accession>A0AB94IZ51</accession>